<reference evidence="2 3" key="1">
    <citation type="submission" date="2020-12" db="EMBL/GenBank/DDBJ databases">
        <title>Identification and biosynthesis of polyene macrolides produced by Streptomyces alfalfae Men-myco-93-63.</title>
        <authorList>
            <person name="Liu D."/>
            <person name="Li Y."/>
            <person name="Liu L."/>
            <person name="Han X."/>
            <person name="Shen F."/>
        </authorList>
    </citation>
    <scope>NUCLEOTIDE SEQUENCE [LARGE SCALE GENOMIC DNA]</scope>
    <source>
        <strain evidence="2 3">Men-myco-93-63</strain>
    </source>
</reference>
<keyword evidence="1" id="KW-0472">Membrane</keyword>
<dbReference type="Proteomes" id="UP000596130">
    <property type="component" value="Chromosome"/>
</dbReference>
<protein>
    <submittedName>
        <fullName evidence="2">Membrane-associated oxidoreductase</fullName>
    </submittedName>
</protein>
<sequence length="490" mass="53062">MEISELTAAERRVWEAFPLGGTVDFREGPDDAPGPDADWGPARTVRAEVLRALLLGGAAEEGHTPVLRVTGARVSGPLDLQYAEVATPIHLKACLFDDIPELYRAQLRQLSLTRCRLPGLHAIALRVDGSLRMPECRVLGPVRLGGARIAGGVTLYGAHLGEPGAALDEPVLALNHITVEDDIRADQGFTAHGVVRLEGAAIAGRVDFDDAVLSNPGGTVLQARNLTVGSELHAARLAARGRVDLRGARIPAGIGLEQASLMNPGGIALRASSLVAGALWLHRTPRIEGTVTLRGAQVDFLYVASDTWPDEVRLDGFTYTRIGPREPVERRLEVLERDTDGYVPFAYEQLTAAYRNMGDDAAARTVQLAKQRRQRATLPWYARAWGHLQDVTVGYGFRPTRAAVWLLSLLLAGAVTYAVRPPTALKRGEAPDFNPVFYTLDLLLPIVSFGQEQAYASRGVYQWLAYALIVLGWTLATTIAAGVTRTISRQ</sequence>
<dbReference type="AlphaFoldDB" id="A0A7T4PFH3"/>
<feature type="transmembrane region" description="Helical" evidence="1">
    <location>
        <begin position="463"/>
        <end position="484"/>
    </location>
</feature>
<keyword evidence="1" id="KW-1133">Transmembrane helix</keyword>
<dbReference type="RefSeq" id="WP_198502564.1">
    <property type="nucleotide sequence ID" value="NZ_CP065959.1"/>
</dbReference>
<accession>A0A7T4PFH3</accession>
<name>A0A7T4PFH3_9ACTN</name>
<evidence type="ECO:0000256" key="1">
    <source>
        <dbReference type="SAM" id="Phobius"/>
    </source>
</evidence>
<evidence type="ECO:0000313" key="3">
    <source>
        <dbReference type="Proteomes" id="UP000596130"/>
    </source>
</evidence>
<gene>
    <name evidence="2" type="ORF">I8755_12815</name>
</gene>
<proteinExistence type="predicted"/>
<evidence type="ECO:0000313" key="2">
    <source>
        <dbReference type="EMBL" id="QQC89197.1"/>
    </source>
</evidence>
<dbReference type="EMBL" id="CP065959">
    <property type="protein sequence ID" value="QQC89197.1"/>
    <property type="molecule type" value="Genomic_DNA"/>
</dbReference>
<organism evidence="2 3">
    <name type="scientific">Streptomyces alfalfae</name>
    <dbReference type="NCBI Taxonomy" id="1642299"/>
    <lineage>
        <taxon>Bacteria</taxon>
        <taxon>Bacillati</taxon>
        <taxon>Actinomycetota</taxon>
        <taxon>Actinomycetes</taxon>
        <taxon>Kitasatosporales</taxon>
        <taxon>Streptomycetaceae</taxon>
        <taxon>Streptomyces</taxon>
    </lineage>
</organism>
<keyword evidence="1" id="KW-0812">Transmembrane</keyword>